<feature type="compositionally biased region" description="Basic and acidic residues" evidence="1">
    <location>
        <begin position="264"/>
        <end position="274"/>
    </location>
</feature>
<evidence type="ECO:0000313" key="4">
    <source>
        <dbReference type="Proteomes" id="UP001585080"/>
    </source>
</evidence>
<sequence length="286" mass="27481">MTAQKSTSGLPQPLRGAVSVLGRVPGAGLVGRVAEETLNTVGSVSPRRRRLAVYTGAGVLGVAGVVEWPVAVAGAAVAWLTQPKPRPEDAEDAEGGEFGESGEGGEGGAGQARAEPAEATAAPAASTGLTASAAPAAPAASTGPTASAEPGASVGPPASSEPSASSEPPATAEPTADERGMPATGDERPGAPAVQDRPGAPAAQDRPGAPAAQDRPGAPADRAPTGASPASRPVPKPSEVAASVHGAASTGRAATPSTPSAKLDSAKRPPDEARASGARHGVGTGS</sequence>
<feature type="compositionally biased region" description="Gly residues" evidence="1">
    <location>
        <begin position="98"/>
        <end position="110"/>
    </location>
</feature>
<keyword evidence="2" id="KW-1133">Transmembrane helix</keyword>
<proteinExistence type="predicted"/>
<feature type="compositionally biased region" description="Low complexity" evidence="1">
    <location>
        <begin position="111"/>
        <end position="174"/>
    </location>
</feature>
<dbReference type="Proteomes" id="UP001585080">
    <property type="component" value="Unassembled WGS sequence"/>
</dbReference>
<reference evidence="3 4" key="1">
    <citation type="submission" date="2024-01" db="EMBL/GenBank/DDBJ databases">
        <title>Genome mining of biosynthetic gene clusters to explore secondary metabolites of Streptomyces sp.</title>
        <authorList>
            <person name="Baig A."/>
            <person name="Ajitkumar Shintre N."/>
            <person name="Kumar H."/>
            <person name="Anbarasu A."/>
            <person name="Ramaiah S."/>
        </authorList>
    </citation>
    <scope>NUCLEOTIDE SEQUENCE [LARGE SCALE GENOMIC DNA]</scope>
    <source>
        <strain evidence="3 4">A57</strain>
    </source>
</reference>
<comment type="caution">
    <text evidence="3">The sequence shown here is derived from an EMBL/GenBank/DDBJ whole genome shotgun (WGS) entry which is preliminary data.</text>
</comment>
<feature type="region of interest" description="Disordered" evidence="1">
    <location>
        <begin position="83"/>
        <end position="286"/>
    </location>
</feature>
<feature type="compositionally biased region" description="Basic and acidic residues" evidence="1">
    <location>
        <begin position="176"/>
        <end position="189"/>
    </location>
</feature>
<organism evidence="3 4">
    <name type="scientific">Streptomyces broussonetiae</name>
    <dbReference type="NCBI Taxonomy" id="2686304"/>
    <lineage>
        <taxon>Bacteria</taxon>
        <taxon>Bacillati</taxon>
        <taxon>Actinomycetota</taxon>
        <taxon>Actinomycetes</taxon>
        <taxon>Kitasatosporales</taxon>
        <taxon>Streptomycetaceae</taxon>
        <taxon>Streptomyces</taxon>
    </lineage>
</organism>
<gene>
    <name evidence="3" type="ORF">VSS16_20840</name>
</gene>
<name>A0ABV5EE65_9ACTN</name>
<feature type="transmembrane region" description="Helical" evidence="2">
    <location>
        <begin position="51"/>
        <end position="80"/>
    </location>
</feature>
<keyword evidence="2" id="KW-0812">Transmembrane</keyword>
<accession>A0ABV5EE65</accession>
<keyword evidence="2" id="KW-0472">Membrane</keyword>
<evidence type="ECO:0000313" key="3">
    <source>
        <dbReference type="EMBL" id="MFB8775149.1"/>
    </source>
</evidence>
<keyword evidence="4" id="KW-1185">Reference proteome</keyword>
<dbReference type="EMBL" id="JAYMRP010000018">
    <property type="protein sequence ID" value="MFB8775149.1"/>
    <property type="molecule type" value="Genomic_DNA"/>
</dbReference>
<dbReference type="RefSeq" id="WP_376733789.1">
    <property type="nucleotide sequence ID" value="NZ_JAYMRP010000018.1"/>
</dbReference>
<evidence type="ECO:0000256" key="1">
    <source>
        <dbReference type="SAM" id="MobiDB-lite"/>
    </source>
</evidence>
<protein>
    <submittedName>
        <fullName evidence="3">Uncharacterized protein</fullName>
    </submittedName>
</protein>
<evidence type="ECO:0000256" key="2">
    <source>
        <dbReference type="SAM" id="Phobius"/>
    </source>
</evidence>